<keyword evidence="3" id="KW-1185">Reference proteome</keyword>
<protein>
    <submittedName>
        <fullName evidence="2">Uncharacterized protein</fullName>
    </submittedName>
</protein>
<organism evidence="2 3">
    <name type="scientific">Elysia crispata</name>
    <name type="common">lettuce slug</name>
    <dbReference type="NCBI Taxonomy" id="231223"/>
    <lineage>
        <taxon>Eukaryota</taxon>
        <taxon>Metazoa</taxon>
        <taxon>Spiralia</taxon>
        <taxon>Lophotrochozoa</taxon>
        <taxon>Mollusca</taxon>
        <taxon>Gastropoda</taxon>
        <taxon>Heterobranchia</taxon>
        <taxon>Euthyneura</taxon>
        <taxon>Panpulmonata</taxon>
        <taxon>Sacoglossa</taxon>
        <taxon>Placobranchoidea</taxon>
        <taxon>Plakobranchidae</taxon>
        <taxon>Elysia</taxon>
    </lineage>
</organism>
<evidence type="ECO:0000256" key="1">
    <source>
        <dbReference type="SAM" id="MobiDB-lite"/>
    </source>
</evidence>
<name>A0AAE0ZFA6_9GAST</name>
<sequence>MRCFQIQFWTRSQNKLRSDDIKSFEIEDNRSEVSDSVDGFLYRFTLDSVDGFLYRFTLDSVDGFLYRFTLDSVDGLLYRFTQDSVDGVVLTWFASELWIKDFRASLSDPIKKSSRGPRSWPVLGPMPHHHGV</sequence>
<proteinExistence type="predicted"/>
<gene>
    <name evidence="2" type="ORF">RRG08_010800</name>
</gene>
<dbReference type="AlphaFoldDB" id="A0AAE0ZFA6"/>
<dbReference type="Proteomes" id="UP001283361">
    <property type="component" value="Unassembled WGS sequence"/>
</dbReference>
<accession>A0AAE0ZFA6</accession>
<reference evidence="2" key="1">
    <citation type="journal article" date="2023" name="G3 (Bethesda)">
        <title>A reference genome for the long-term kleptoplast-retaining sea slug Elysia crispata morphotype clarki.</title>
        <authorList>
            <person name="Eastman K.E."/>
            <person name="Pendleton A.L."/>
            <person name="Shaikh M.A."/>
            <person name="Suttiyut T."/>
            <person name="Ogas R."/>
            <person name="Tomko P."/>
            <person name="Gavelis G."/>
            <person name="Widhalm J.R."/>
            <person name="Wisecaver J.H."/>
        </authorList>
    </citation>
    <scope>NUCLEOTIDE SEQUENCE</scope>
    <source>
        <strain evidence="2">ECLA1</strain>
    </source>
</reference>
<evidence type="ECO:0000313" key="3">
    <source>
        <dbReference type="Proteomes" id="UP001283361"/>
    </source>
</evidence>
<evidence type="ECO:0000313" key="2">
    <source>
        <dbReference type="EMBL" id="KAK3768130.1"/>
    </source>
</evidence>
<comment type="caution">
    <text evidence="2">The sequence shown here is derived from an EMBL/GenBank/DDBJ whole genome shotgun (WGS) entry which is preliminary data.</text>
</comment>
<dbReference type="EMBL" id="JAWDGP010004066">
    <property type="protein sequence ID" value="KAK3768130.1"/>
    <property type="molecule type" value="Genomic_DNA"/>
</dbReference>
<feature type="region of interest" description="Disordered" evidence="1">
    <location>
        <begin position="108"/>
        <end position="132"/>
    </location>
</feature>